<dbReference type="PROSITE" id="PS00175">
    <property type="entry name" value="PG_MUTASE"/>
    <property type="match status" value="1"/>
</dbReference>
<dbReference type="InterPro" id="IPR050275">
    <property type="entry name" value="PGM_Phosphatase"/>
</dbReference>
<gene>
    <name evidence="1" type="ORF">P7H59_00860</name>
</gene>
<dbReference type="CDD" id="cd07067">
    <property type="entry name" value="HP_PGM_like"/>
    <property type="match status" value="1"/>
</dbReference>
<dbReference type="Gene3D" id="3.40.50.1240">
    <property type="entry name" value="Phosphoglycerate mutase-like"/>
    <property type="match status" value="1"/>
</dbReference>
<dbReference type="RefSeq" id="WP_311818237.1">
    <property type="nucleotide sequence ID" value="NZ_JARQBN010000001.1"/>
</dbReference>
<comment type="caution">
    <text evidence="1">The sequence shown here is derived from an EMBL/GenBank/DDBJ whole genome shotgun (WGS) entry which is preliminary data.</text>
</comment>
<dbReference type="InterPro" id="IPR013078">
    <property type="entry name" value="His_Pase_superF_clade-1"/>
</dbReference>
<proteinExistence type="predicted"/>
<name>A0ABU3FLZ4_9ENTE</name>
<evidence type="ECO:0000313" key="1">
    <source>
        <dbReference type="EMBL" id="MDT2826994.1"/>
    </source>
</evidence>
<reference evidence="1 2" key="1">
    <citation type="submission" date="2023-03" db="EMBL/GenBank/DDBJ databases">
        <authorList>
            <person name="Shen W."/>
            <person name="Cai J."/>
        </authorList>
    </citation>
    <scope>NUCLEOTIDE SEQUENCE [LARGE SCALE GENOMIC DNA]</scope>
    <source>
        <strain evidence="1 2">B101</strain>
    </source>
</reference>
<sequence length="192" mass="22562">MEKQLYLMRHGETLFNQYKKIQGWCDSPLTEKGIKQAKIAKEYFTREKITIDSAYSSTSERASETLEQITDIPYKRIKGLKEWHFGRFEGEAEFLNPKLPYGDFFAAFGGEKELDFRQRVATTIQDLMAHETNQHILMVSHGASCRQFMRNWSHTSQVDQKERLGNCCILKFGYENNRFELLEIINHDFSMI</sequence>
<dbReference type="PANTHER" id="PTHR48100">
    <property type="entry name" value="BROAD-SPECIFICITY PHOSPHATASE YOR283W-RELATED"/>
    <property type="match status" value="1"/>
</dbReference>
<protein>
    <submittedName>
        <fullName evidence="1">Histidine phosphatase family protein</fullName>
    </submittedName>
</protein>
<dbReference type="Proteomes" id="UP001265301">
    <property type="component" value="Unassembled WGS sequence"/>
</dbReference>
<dbReference type="SUPFAM" id="SSF53254">
    <property type="entry name" value="Phosphoglycerate mutase-like"/>
    <property type="match status" value="1"/>
</dbReference>
<accession>A0ABU3FLZ4</accession>
<dbReference type="InterPro" id="IPR029033">
    <property type="entry name" value="His_PPase_superfam"/>
</dbReference>
<evidence type="ECO:0000313" key="2">
    <source>
        <dbReference type="Proteomes" id="UP001265301"/>
    </source>
</evidence>
<dbReference type="Pfam" id="PF00300">
    <property type="entry name" value="His_Phos_1"/>
    <property type="match status" value="1"/>
</dbReference>
<dbReference type="PANTHER" id="PTHR48100:SF5">
    <property type="entry name" value="HISTIDINE PHOSPHATASE FAMILY PROTEIN"/>
    <property type="match status" value="1"/>
</dbReference>
<organism evidence="1 2">
    <name type="scientific">Enterococcus viikkiensis</name>
    <dbReference type="NCBI Taxonomy" id="930854"/>
    <lineage>
        <taxon>Bacteria</taxon>
        <taxon>Bacillati</taxon>
        <taxon>Bacillota</taxon>
        <taxon>Bacilli</taxon>
        <taxon>Lactobacillales</taxon>
        <taxon>Enterococcaceae</taxon>
        <taxon>Enterococcus</taxon>
    </lineage>
</organism>
<dbReference type="EMBL" id="JARQBN010000001">
    <property type="protein sequence ID" value="MDT2826994.1"/>
    <property type="molecule type" value="Genomic_DNA"/>
</dbReference>
<dbReference type="InterPro" id="IPR001345">
    <property type="entry name" value="PG/BPGM_mutase_AS"/>
</dbReference>
<keyword evidence="2" id="KW-1185">Reference proteome</keyword>
<dbReference type="SMART" id="SM00855">
    <property type="entry name" value="PGAM"/>
    <property type="match status" value="1"/>
</dbReference>